<sequence length="192" mass="22295">MELLDLIEGRRFMGREFVVWLWFESEMQETNLHPTGADPVSMWLEAQITLVLEKEESRLKGAIPASSPEAKEALRQGKLPKEAKMRLVRGEREYAWTLKADSLGLSGLKLPTQLKKNDEKHEVFYERMMLLEDLETSLWALYADFVRLRLADPWDDEIVPLMKSWAYGEKPDAGAYLATKRAVLGEKRKRKR</sequence>
<dbReference type="Proteomes" id="UP000309215">
    <property type="component" value="Unassembled WGS sequence"/>
</dbReference>
<reference evidence="1 2" key="1">
    <citation type="submission" date="2019-04" db="EMBL/GenBank/DDBJ databases">
        <authorList>
            <person name="Li Y."/>
            <person name="Wang J."/>
        </authorList>
    </citation>
    <scope>NUCLEOTIDE SEQUENCE [LARGE SCALE GENOMIC DNA]</scope>
    <source>
        <strain evidence="1 2">DSM 14668</strain>
    </source>
</reference>
<dbReference type="OrthoDB" id="5470789at2"/>
<evidence type="ECO:0000313" key="2">
    <source>
        <dbReference type="Proteomes" id="UP000309215"/>
    </source>
</evidence>
<keyword evidence="2" id="KW-1185">Reference proteome</keyword>
<dbReference type="EMBL" id="SSMQ01000019">
    <property type="protein sequence ID" value="TKD06412.1"/>
    <property type="molecule type" value="Genomic_DNA"/>
</dbReference>
<evidence type="ECO:0000313" key="1">
    <source>
        <dbReference type="EMBL" id="TKD06412.1"/>
    </source>
</evidence>
<gene>
    <name evidence="1" type="ORF">E8A74_19525</name>
</gene>
<dbReference type="RefSeq" id="WP_136930552.1">
    <property type="nucleotide sequence ID" value="NZ_SSMQ01000019.1"/>
</dbReference>
<dbReference type="AlphaFoldDB" id="A0A4U1JB87"/>
<protein>
    <submittedName>
        <fullName evidence="1">Uncharacterized protein</fullName>
    </submittedName>
</protein>
<comment type="caution">
    <text evidence="1">The sequence shown here is derived from an EMBL/GenBank/DDBJ whole genome shotgun (WGS) entry which is preliminary data.</text>
</comment>
<accession>A0A4U1JB87</accession>
<proteinExistence type="predicted"/>
<name>A0A4U1JB87_9BACT</name>
<organism evidence="1 2">
    <name type="scientific">Polyangium fumosum</name>
    <dbReference type="NCBI Taxonomy" id="889272"/>
    <lineage>
        <taxon>Bacteria</taxon>
        <taxon>Pseudomonadati</taxon>
        <taxon>Myxococcota</taxon>
        <taxon>Polyangia</taxon>
        <taxon>Polyangiales</taxon>
        <taxon>Polyangiaceae</taxon>
        <taxon>Polyangium</taxon>
    </lineage>
</organism>